<accession>A0A225WK02</accession>
<gene>
    <name evidence="1" type="ORF">PHMEG_0007910</name>
</gene>
<dbReference type="Proteomes" id="UP000198211">
    <property type="component" value="Unassembled WGS sequence"/>
</dbReference>
<evidence type="ECO:0000313" key="2">
    <source>
        <dbReference type="Proteomes" id="UP000198211"/>
    </source>
</evidence>
<reference evidence="2" key="1">
    <citation type="submission" date="2017-03" db="EMBL/GenBank/DDBJ databases">
        <title>Phytopthora megakarya and P. palmivora, two closely related causual agents of cacao black pod achieved similar genome size and gene model numbers by different mechanisms.</title>
        <authorList>
            <person name="Ali S."/>
            <person name="Shao J."/>
            <person name="Larry D.J."/>
            <person name="Kronmiller B."/>
            <person name="Shen D."/>
            <person name="Strem M.D."/>
            <person name="Melnick R.L."/>
            <person name="Guiltinan M.J."/>
            <person name="Tyler B.M."/>
            <person name="Meinhardt L.W."/>
            <person name="Bailey B.A."/>
        </authorList>
    </citation>
    <scope>NUCLEOTIDE SEQUENCE [LARGE SCALE GENOMIC DNA]</scope>
    <source>
        <strain evidence="2">zdho120</strain>
    </source>
</reference>
<organism evidence="1 2">
    <name type="scientific">Phytophthora megakarya</name>
    <dbReference type="NCBI Taxonomy" id="4795"/>
    <lineage>
        <taxon>Eukaryota</taxon>
        <taxon>Sar</taxon>
        <taxon>Stramenopiles</taxon>
        <taxon>Oomycota</taxon>
        <taxon>Peronosporomycetes</taxon>
        <taxon>Peronosporales</taxon>
        <taxon>Peronosporaceae</taxon>
        <taxon>Phytophthora</taxon>
    </lineage>
</organism>
<evidence type="ECO:0000313" key="1">
    <source>
        <dbReference type="EMBL" id="OWZ18056.1"/>
    </source>
</evidence>
<proteinExistence type="predicted"/>
<keyword evidence="2" id="KW-1185">Reference proteome</keyword>
<sequence length="142" mass="16088">MHYDRARDTYVPFFYNITGPIITCSSEFKCSATNAAGHPLLALQQAVRDRFPTAFIVGCIIHWKQRYVKMLALGIPRDQIRLVMETSSIGTLTVILEDKILFKGIPYVIHHLYGQMDRTGNKSIGTLTVILEDKILFKVSLT</sequence>
<dbReference type="AlphaFoldDB" id="A0A225WK02"/>
<comment type="caution">
    <text evidence="1">The sequence shown here is derived from an EMBL/GenBank/DDBJ whole genome shotgun (WGS) entry which is preliminary data.</text>
</comment>
<dbReference type="EMBL" id="NBNE01000648">
    <property type="protein sequence ID" value="OWZ18056.1"/>
    <property type="molecule type" value="Genomic_DNA"/>
</dbReference>
<name>A0A225WK02_9STRA</name>
<protein>
    <submittedName>
        <fullName evidence="1">Uncharacterized protein</fullName>
    </submittedName>
</protein>